<accession>A0ABD5SID2</accession>
<proteinExistence type="predicted"/>
<keyword evidence="3" id="KW-1185">Reference proteome</keyword>
<name>A0ABD5SID2_9EURY</name>
<evidence type="ECO:0000256" key="1">
    <source>
        <dbReference type="SAM" id="MobiDB-lite"/>
    </source>
</evidence>
<dbReference type="InterPro" id="IPR058321">
    <property type="entry name" value="DUF8008"/>
</dbReference>
<evidence type="ECO:0000313" key="2">
    <source>
        <dbReference type="EMBL" id="MFC6764339.1"/>
    </source>
</evidence>
<reference evidence="2 3" key="1">
    <citation type="journal article" date="2019" name="Int. J. Syst. Evol. Microbiol.">
        <title>The Global Catalogue of Microorganisms (GCM) 10K type strain sequencing project: providing services to taxonomists for standard genome sequencing and annotation.</title>
        <authorList>
            <consortium name="The Broad Institute Genomics Platform"/>
            <consortium name="The Broad Institute Genome Sequencing Center for Infectious Disease"/>
            <person name="Wu L."/>
            <person name="Ma J."/>
        </authorList>
    </citation>
    <scope>NUCLEOTIDE SEQUENCE [LARGE SCALE GENOMIC DNA]</scope>
    <source>
        <strain evidence="2 3">LMG 29247</strain>
    </source>
</reference>
<evidence type="ECO:0000313" key="3">
    <source>
        <dbReference type="Proteomes" id="UP001596383"/>
    </source>
</evidence>
<dbReference type="EMBL" id="JBHSWV010000073">
    <property type="protein sequence ID" value="MFC6764339.1"/>
    <property type="molecule type" value="Genomic_DNA"/>
</dbReference>
<comment type="caution">
    <text evidence="2">The sequence shown here is derived from an EMBL/GenBank/DDBJ whole genome shotgun (WGS) entry which is preliminary data.</text>
</comment>
<gene>
    <name evidence="2" type="ORF">ACFQE6_04555</name>
</gene>
<dbReference type="AlphaFoldDB" id="A0ABD5SID2"/>
<dbReference type="Pfam" id="PF26032">
    <property type="entry name" value="DUF8008"/>
    <property type="match status" value="1"/>
</dbReference>
<feature type="compositionally biased region" description="Polar residues" evidence="1">
    <location>
        <begin position="79"/>
        <end position="92"/>
    </location>
</feature>
<protein>
    <recommendedName>
        <fullName evidence="4">Transposase</fullName>
    </recommendedName>
</protein>
<feature type="region of interest" description="Disordered" evidence="1">
    <location>
        <begin position="73"/>
        <end position="92"/>
    </location>
</feature>
<evidence type="ECO:0008006" key="4">
    <source>
        <dbReference type="Google" id="ProtNLM"/>
    </source>
</evidence>
<dbReference type="RefSeq" id="WP_273737412.1">
    <property type="nucleotide sequence ID" value="NZ_JAQIVI010000073.1"/>
</dbReference>
<dbReference type="Proteomes" id="UP001596383">
    <property type="component" value="Unassembled WGS sequence"/>
</dbReference>
<sequence>MKEYLDAGEIATWIRIQEQDVSREYATKLARWTIDGLLDLSKHRLYDELRSRRSDGLQYKVRRLVLSADAEISGEQRCPTDSSPSTAGVTGD</sequence>
<organism evidence="2 3">
    <name type="scientific">Natrinema soli</name>
    <dbReference type="NCBI Taxonomy" id="1930624"/>
    <lineage>
        <taxon>Archaea</taxon>
        <taxon>Methanobacteriati</taxon>
        <taxon>Methanobacteriota</taxon>
        <taxon>Stenosarchaea group</taxon>
        <taxon>Halobacteria</taxon>
        <taxon>Halobacteriales</taxon>
        <taxon>Natrialbaceae</taxon>
        <taxon>Natrinema</taxon>
    </lineage>
</organism>